<reference evidence="2" key="1">
    <citation type="submission" date="2021-05" db="EMBL/GenBank/DDBJ databases">
        <title>The genome of the haptophyte Pavlova lutheri (Diacronema luteri, Pavlovales) - a model for lipid biosynthesis in eukaryotic algae.</title>
        <authorList>
            <person name="Hulatt C.J."/>
            <person name="Posewitz M.C."/>
        </authorList>
    </citation>
    <scope>NUCLEOTIDE SEQUENCE</scope>
    <source>
        <strain evidence="2">NIVA-4/92</strain>
    </source>
</reference>
<feature type="chain" id="PRO_5035222107" evidence="1">
    <location>
        <begin position="24"/>
        <end position="348"/>
    </location>
</feature>
<dbReference type="InterPro" id="IPR016024">
    <property type="entry name" value="ARM-type_fold"/>
</dbReference>
<dbReference type="Proteomes" id="UP000751190">
    <property type="component" value="Unassembled WGS sequence"/>
</dbReference>
<dbReference type="OrthoDB" id="7537227at2759"/>
<dbReference type="PANTHER" id="PTHR23315:SF7">
    <property type="entry name" value="U-BOX DOMAIN-CONTAINING PROTEIN 4"/>
    <property type="match status" value="1"/>
</dbReference>
<dbReference type="SUPFAM" id="SSF48371">
    <property type="entry name" value="ARM repeat"/>
    <property type="match status" value="1"/>
</dbReference>
<accession>A0A8J5XY77</accession>
<organism evidence="2 3">
    <name type="scientific">Diacronema lutheri</name>
    <name type="common">Unicellular marine alga</name>
    <name type="synonym">Monochrysis lutheri</name>
    <dbReference type="NCBI Taxonomy" id="2081491"/>
    <lineage>
        <taxon>Eukaryota</taxon>
        <taxon>Haptista</taxon>
        <taxon>Haptophyta</taxon>
        <taxon>Pavlovophyceae</taxon>
        <taxon>Pavlovales</taxon>
        <taxon>Pavlovaceae</taxon>
        <taxon>Diacronema</taxon>
    </lineage>
</organism>
<dbReference type="InterPro" id="IPR011989">
    <property type="entry name" value="ARM-like"/>
</dbReference>
<comment type="caution">
    <text evidence="2">The sequence shown here is derived from an EMBL/GenBank/DDBJ whole genome shotgun (WGS) entry which is preliminary data.</text>
</comment>
<dbReference type="Gene3D" id="1.25.10.10">
    <property type="entry name" value="Leucine-rich Repeat Variant"/>
    <property type="match status" value="1"/>
</dbReference>
<dbReference type="InterPro" id="IPR000225">
    <property type="entry name" value="Armadillo"/>
</dbReference>
<dbReference type="EMBL" id="JAGTXO010000001">
    <property type="protein sequence ID" value="KAG8470085.1"/>
    <property type="molecule type" value="Genomic_DNA"/>
</dbReference>
<feature type="signal peptide" evidence="1">
    <location>
        <begin position="1"/>
        <end position="23"/>
    </location>
</feature>
<proteinExistence type="predicted"/>
<protein>
    <submittedName>
        <fullName evidence="2">Uncharacterized protein</fullName>
    </submittedName>
</protein>
<name>A0A8J5XY77_DIALT</name>
<dbReference type="AlphaFoldDB" id="A0A8J5XY77"/>
<dbReference type="SMART" id="SM00185">
    <property type="entry name" value="ARM"/>
    <property type="match status" value="3"/>
</dbReference>
<evidence type="ECO:0000313" key="2">
    <source>
        <dbReference type="EMBL" id="KAG8470085.1"/>
    </source>
</evidence>
<keyword evidence="1" id="KW-0732">Signal</keyword>
<gene>
    <name evidence="2" type="ORF">KFE25_008506</name>
</gene>
<evidence type="ECO:0000256" key="1">
    <source>
        <dbReference type="SAM" id="SignalP"/>
    </source>
</evidence>
<dbReference type="PANTHER" id="PTHR23315">
    <property type="entry name" value="U BOX DOMAIN-CONTAINING"/>
    <property type="match status" value="1"/>
</dbReference>
<evidence type="ECO:0000313" key="3">
    <source>
        <dbReference type="Proteomes" id="UP000751190"/>
    </source>
</evidence>
<keyword evidence="3" id="KW-1185">Reference proteome</keyword>
<sequence>MAARVIKCALALVVAVGVPAVVGQQDYAEQMESLAQRHAGDMRASARADPEGQRREAMAQQMLSDMLRDVSAMLDHGSPTAKEAAVARLLQMAVQSSSGSMFHPTTFRNAAIRSGVVPKIIKLMAAGNDHAKYLGAGALQALALDDPTTTLDNGHQAAICQMGAVPVLVAMLKQGSGGGRAAARSEGVYEFLQTSAASALGTLAEAEACRRLIVAAGAVEPLVAIAMFGSDQTKLAAIGALDMLQFNAADVKAQVSSAGANSLLKGLTQYGSDVLRESAADVLAGLNAPAKALSAEQRGEAVKELRLRNMDRREQLMEQARILYGGVQTPFKVTNPNARTESVEYMLN</sequence>